<proteinExistence type="predicted"/>
<gene>
    <name evidence="2" type="ORF">GWK16_15145</name>
</gene>
<evidence type="ECO:0000313" key="3">
    <source>
        <dbReference type="Proteomes" id="UP000548582"/>
    </source>
</evidence>
<dbReference type="Proteomes" id="UP000548582">
    <property type="component" value="Unassembled WGS sequence"/>
</dbReference>
<evidence type="ECO:0008006" key="4">
    <source>
        <dbReference type="Google" id="ProtNLM"/>
    </source>
</evidence>
<name>A0A848EDL1_9PROT</name>
<keyword evidence="1" id="KW-0732">Signal</keyword>
<keyword evidence="3" id="KW-1185">Reference proteome</keyword>
<comment type="caution">
    <text evidence="2">The sequence shown here is derived from an EMBL/GenBank/DDBJ whole genome shotgun (WGS) entry which is preliminary data.</text>
</comment>
<dbReference type="InterPro" id="IPR011050">
    <property type="entry name" value="Pectin_lyase_fold/virulence"/>
</dbReference>
<dbReference type="RefSeq" id="WP_170054820.1">
    <property type="nucleotide sequence ID" value="NZ_JABBKX010000005.1"/>
</dbReference>
<dbReference type="PROSITE" id="PS51318">
    <property type="entry name" value="TAT"/>
    <property type="match status" value="1"/>
</dbReference>
<accession>A0A848EDL1</accession>
<dbReference type="InterPro" id="IPR012334">
    <property type="entry name" value="Pectin_lyas_fold"/>
</dbReference>
<protein>
    <recommendedName>
        <fullName evidence="4">Pectate lyase superfamily protein domain-containing protein</fullName>
    </recommendedName>
</protein>
<dbReference type="Gene3D" id="2.160.20.10">
    <property type="entry name" value="Single-stranded right-handed beta-helix, Pectin lyase-like"/>
    <property type="match status" value="1"/>
</dbReference>
<dbReference type="EMBL" id="JABBKX010000005">
    <property type="protein sequence ID" value="NMJ42581.1"/>
    <property type="molecule type" value="Genomic_DNA"/>
</dbReference>
<dbReference type="SUPFAM" id="SSF51126">
    <property type="entry name" value="Pectin lyase-like"/>
    <property type="match status" value="1"/>
</dbReference>
<organism evidence="2 3">
    <name type="scientific">Neoroseomonas marina</name>
    <dbReference type="NCBI Taxonomy" id="1232220"/>
    <lineage>
        <taxon>Bacteria</taxon>
        <taxon>Pseudomonadati</taxon>
        <taxon>Pseudomonadota</taxon>
        <taxon>Alphaproteobacteria</taxon>
        <taxon>Acetobacterales</taxon>
        <taxon>Acetobacteraceae</taxon>
        <taxon>Neoroseomonas</taxon>
    </lineage>
</organism>
<dbReference type="InterPro" id="IPR006311">
    <property type="entry name" value="TAT_signal"/>
</dbReference>
<feature type="signal peptide" evidence="1">
    <location>
        <begin position="1"/>
        <end position="26"/>
    </location>
</feature>
<sequence length="544" mass="57632">MAGPDRRALFAAAPLALAAMPAAAQAPGTGRVTAEAFGARGDGQADDAGAIQAAIAALGPQGGVLVLAARTYRVDRGLRLDPTRVSISGARAVLDGRRLPAGTALLTVTAPPDAPQYDQAPQVIEGLILRGPGSRSPSTGIAMATTTETRSSRITLRNLSISEFGTGIDYGAKTYLCQAFSLQVHGCRTCLAFTSNDDAGENMSFYGCTLGNSDVAVANRAGAMTVFQGCAFDYCRQWFVGSGLNQFFGCWFEKHRPTAEQDIPFDLVAGNLLLQGGGIQISGVDFAQGNRNRFMFMARDRQARIVLRDCFAWNWRTASGALAGGEGSILIDGMAGQGNRHVPAITKDDRRHNVFGDAGRFSGETLTLPCWVGGDGTQRETAHLIRWNSARGEAALSTARPRSGSRCLRILKEVGGGTDFTFSVAAPIRPGQGFGAALWYRVDGPGPLGPIWFQIHWGRALATDAHGVTRFGDTQFWGEVQSPAAAAELADWREVRFNSRALDHTATAPQEAPAWASHVLITTSLVSVGAGTEVFLADVGGWTL</sequence>
<evidence type="ECO:0000313" key="2">
    <source>
        <dbReference type="EMBL" id="NMJ42581.1"/>
    </source>
</evidence>
<reference evidence="2 3" key="1">
    <citation type="submission" date="2020-03" db="EMBL/GenBank/DDBJ databases">
        <authorList>
            <person name="Sun Q."/>
        </authorList>
    </citation>
    <scope>NUCLEOTIDE SEQUENCE [LARGE SCALE GENOMIC DNA]</scope>
    <source>
        <strain evidence="2 3">JC162</strain>
    </source>
</reference>
<evidence type="ECO:0000256" key="1">
    <source>
        <dbReference type="SAM" id="SignalP"/>
    </source>
</evidence>
<feature type="chain" id="PRO_5032461271" description="Pectate lyase superfamily protein domain-containing protein" evidence="1">
    <location>
        <begin position="27"/>
        <end position="544"/>
    </location>
</feature>
<dbReference type="AlphaFoldDB" id="A0A848EDL1"/>